<dbReference type="PRINTS" id="PR00039">
    <property type="entry name" value="HTHLYSR"/>
</dbReference>
<dbReference type="Gene3D" id="1.10.10.10">
    <property type="entry name" value="Winged helix-like DNA-binding domain superfamily/Winged helix DNA-binding domain"/>
    <property type="match status" value="1"/>
</dbReference>
<evidence type="ECO:0000256" key="3">
    <source>
        <dbReference type="ARBA" id="ARBA00023125"/>
    </source>
</evidence>
<feature type="domain" description="HTH lysR-type" evidence="5">
    <location>
        <begin position="1"/>
        <end position="58"/>
    </location>
</feature>
<accession>A0A919ARS9</accession>
<dbReference type="InterPro" id="IPR058163">
    <property type="entry name" value="LysR-type_TF_proteobact-type"/>
</dbReference>
<proteinExistence type="inferred from homology"/>
<dbReference type="RefSeq" id="WP_191250803.1">
    <property type="nucleotide sequence ID" value="NZ_BNCI01000001.1"/>
</dbReference>
<dbReference type="CDD" id="cd08422">
    <property type="entry name" value="PBP2_CrgA_like"/>
    <property type="match status" value="1"/>
</dbReference>
<dbReference type="GO" id="GO:0003700">
    <property type="term" value="F:DNA-binding transcription factor activity"/>
    <property type="evidence" value="ECO:0007669"/>
    <property type="project" value="InterPro"/>
</dbReference>
<dbReference type="Proteomes" id="UP000630923">
    <property type="component" value="Unassembled WGS sequence"/>
</dbReference>
<dbReference type="SUPFAM" id="SSF53850">
    <property type="entry name" value="Periplasmic binding protein-like II"/>
    <property type="match status" value="1"/>
</dbReference>
<dbReference type="Pfam" id="PF00126">
    <property type="entry name" value="HTH_1"/>
    <property type="match status" value="1"/>
</dbReference>
<dbReference type="PANTHER" id="PTHR30537:SF20">
    <property type="entry name" value="TRANSCRIPTIONAL REGULATORY PROTEIN"/>
    <property type="match status" value="1"/>
</dbReference>
<dbReference type="InterPro" id="IPR036390">
    <property type="entry name" value="WH_DNA-bd_sf"/>
</dbReference>
<reference evidence="6" key="2">
    <citation type="submission" date="2020-09" db="EMBL/GenBank/DDBJ databases">
        <authorList>
            <person name="Sun Q."/>
            <person name="Kim S."/>
        </authorList>
    </citation>
    <scope>NUCLEOTIDE SEQUENCE</scope>
    <source>
        <strain evidence="6">KCTC 42590</strain>
    </source>
</reference>
<evidence type="ECO:0000313" key="6">
    <source>
        <dbReference type="EMBL" id="GHF18946.1"/>
    </source>
</evidence>
<comment type="caution">
    <text evidence="6">The sequence shown here is derived from an EMBL/GenBank/DDBJ whole genome shotgun (WGS) entry which is preliminary data.</text>
</comment>
<organism evidence="6 7">
    <name type="scientific">Kordiimonas sediminis</name>
    <dbReference type="NCBI Taxonomy" id="1735581"/>
    <lineage>
        <taxon>Bacteria</taxon>
        <taxon>Pseudomonadati</taxon>
        <taxon>Pseudomonadota</taxon>
        <taxon>Alphaproteobacteria</taxon>
        <taxon>Kordiimonadales</taxon>
        <taxon>Kordiimonadaceae</taxon>
        <taxon>Kordiimonas</taxon>
    </lineage>
</organism>
<reference evidence="6" key="1">
    <citation type="journal article" date="2014" name="Int. J. Syst. Evol. Microbiol.">
        <title>Complete genome sequence of Corynebacterium casei LMG S-19264T (=DSM 44701T), isolated from a smear-ripened cheese.</title>
        <authorList>
            <consortium name="US DOE Joint Genome Institute (JGI-PGF)"/>
            <person name="Walter F."/>
            <person name="Albersmeier A."/>
            <person name="Kalinowski J."/>
            <person name="Ruckert C."/>
        </authorList>
    </citation>
    <scope>NUCLEOTIDE SEQUENCE</scope>
    <source>
        <strain evidence="6">KCTC 42590</strain>
    </source>
</reference>
<evidence type="ECO:0000256" key="4">
    <source>
        <dbReference type="ARBA" id="ARBA00023163"/>
    </source>
</evidence>
<dbReference type="GO" id="GO:0043565">
    <property type="term" value="F:sequence-specific DNA binding"/>
    <property type="evidence" value="ECO:0007669"/>
    <property type="project" value="TreeGrafter"/>
</dbReference>
<dbReference type="InterPro" id="IPR005119">
    <property type="entry name" value="LysR_subst-bd"/>
</dbReference>
<dbReference type="InterPro" id="IPR000847">
    <property type="entry name" value="LysR_HTH_N"/>
</dbReference>
<keyword evidence="3" id="KW-0238">DNA-binding</keyword>
<keyword evidence="4" id="KW-0804">Transcription</keyword>
<protein>
    <submittedName>
        <fullName evidence="6">LysR family transcriptional regulator</fullName>
    </submittedName>
</protein>
<sequence>MDWDRLRIFHTVAQSGSFTSAGNRLNCSQSAVSRQIRALEESLNVSLFTRHARGLVLTHEGQELFKTANGVVQQLEETQRRIMESKQSPKGLLRITTMVTFGAVWLTPHLKHFMEEYPDIDIKLILDDADLDLAAGEADVAIRLHEPEQADLIQRPLATFHVHLYASPDYIDRMGMPLDQSDLCNHDLITFGETNAPTLKNLSKILEIIQPGIKWKPRLQVNNLYAVLNAVEAGMGIAVLPDYLVHNRKKLVRIFPDWEVQNYNSFFCYPPELKGSLKVALLRDFLVRQIKAESNIL</sequence>
<dbReference type="EMBL" id="BNCI01000001">
    <property type="protein sequence ID" value="GHF18946.1"/>
    <property type="molecule type" value="Genomic_DNA"/>
</dbReference>
<dbReference type="PROSITE" id="PS50931">
    <property type="entry name" value="HTH_LYSR"/>
    <property type="match status" value="1"/>
</dbReference>
<dbReference type="Gene3D" id="3.40.190.290">
    <property type="match status" value="1"/>
</dbReference>
<evidence type="ECO:0000256" key="1">
    <source>
        <dbReference type="ARBA" id="ARBA00009437"/>
    </source>
</evidence>
<dbReference type="AlphaFoldDB" id="A0A919ARS9"/>
<evidence type="ECO:0000313" key="7">
    <source>
        <dbReference type="Proteomes" id="UP000630923"/>
    </source>
</evidence>
<dbReference type="PANTHER" id="PTHR30537">
    <property type="entry name" value="HTH-TYPE TRANSCRIPTIONAL REGULATOR"/>
    <property type="match status" value="1"/>
</dbReference>
<evidence type="ECO:0000259" key="5">
    <source>
        <dbReference type="PROSITE" id="PS50931"/>
    </source>
</evidence>
<keyword evidence="2" id="KW-0805">Transcription regulation</keyword>
<keyword evidence="7" id="KW-1185">Reference proteome</keyword>
<comment type="similarity">
    <text evidence="1">Belongs to the LysR transcriptional regulatory family.</text>
</comment>
<dbReference type="SUPFAM" id="SSF46785">
    <property type="entry name" value="Winged helix' DNA-binding domain"/>
    <property type="match status" value="1"/>
</dbReference>
<dbReference type="InterPro" id="IPR036388">
    <property type="entry name" value="WH-like_DNA-bd_sf"/>
</dbReference>
<dbReference type="Pfam" id="PF03466">
    <property type="entry name" value="LysR_substrate"/>
    <property type="match status" value="1"/>
</dbReference>
<evidence type="ECO:0000256" key="2">
    <source>
        <dbReference type="ARBA" id="ARBA00023015"/>
    </source>
</evidence>
<gene>
    <name evidence="6" type="ORF">GCM10017044_11870</name>
</gene>
<dbReference type="GO" id="GO:0006351">
    <property type="term" value="P:DNA-templated transcription"/>
    <property type="evidence" value="ECO:0007669"/>
    <property type="project" value="TreeGrafter"/>
</dbReference>
<dbReference type="FunFam" id="1.10.10.10:FF:000001">
    <property type="entry name" value="LysR family transcriptional regulator"/>
    <property type="match status" value="1"/>
</dbReference>
<name>A0A919ARS9_9PROT</name>